<proteinExistence type="predicted"/>
<dbReference type="InterPro" id="IPR043502">
    <property type="entry name" value="DNA/RNA_pol_sf"/>
</dbReference>
<dbReference type="SUPFAM" id="SSF56672">
    <property type="entry name" value="DNA/RNA polymerases"/>
    <property type="match status" value="1"/>
</dbReference>
<gene>
    <name evidence="1" type="ORF">LIER_12810</name>
</gene>
<organism evidence="1 2">
    <name type="scientific">Lithospermum erythrorhizon</name>
    <name type="common">Purple gromwell</name>
    <name type="synonym">Lithospermum officinale var. erythrorhizon</name>
    <dbReference type="NCBI Taxonomy" id="34254"/>
    <lineage>
        <taxon>Eukaryota</taxon>
        <taxon>Viridiplantae</taxon>
        <taxon>Streptophyta</taxon>
        <taxon>Embryophyta</taxon>
        <taxon>Tracheophyta</taxon>
        <taxon>Spermatophyta</taxon>
        <taxon>Magnoliopsida</taxon>
        <taxon>eudicotyledons</taxon>
        <taxon>Gunneridae</taxon>
        <taxon>Pentapetalae</taxon>
        <taxon>asterids</taxon>
        <taxon>lamiids</taxon>
        <taxon>Boraginales</taxon>
        <taxon>Boraginaceae</taxon>
        <taxon>Boraginoideae</taxon>
        <taxon>Lithospermeae</taxon>
        <taxon>Lithospermum</taxon>
    </lineage>
</organism>
<evidence type="ECO:0000313" key="1">
    <source>
        <dbReference type="EMBL" id="GAA0154978.1"/>
    </source>
</evidence>
<dbReference type="AlphaFoldDB" id="A0AAV3PVA1"/>
<comment type="caution">
    <text evidence="1">The sequence shown here is derived from an EMBL/GenBank/DDBJ whole genome shotgun (WGS) entry which is preliminary data.</text>
</comment>
<name>A0AAV3PVA1_LITER</name>
<keyword evidence="2" id="KW-1185">Reference proteome</keyword>
<sequence>MKTIKQAQWWFRPELVSSIEAKVNKLIEKGFIREVQYPMWLANIVPVRKKNWKSEYEELTTFQTPKGVYSYSYALWVEECRSHLLESQSESV</sequence>
<dbReference type="EMBL" id="BAABME010002516">
    <property type="protein sequence ID" value="GAA0154978.1"/>
    <property type="molecule type" value="Genomic_DNA"/>
</dbReference>
<reference evidence="1 2" key="1">
    <citation type="submission" date="2024-01" db="EMBL/GenBank/DDBJ databases">
        <title>The complete chloroplast genome sequence of Lithospermum erythrorhizon: insights into the phylogenetic relationship among Boraginaceae species and the maternal lineages of purple gromwells.</title>
        <authorList>
            <person name="Okada T."/>
            <person name="Watanabe K."/>
        </authorList>
    </citation>
    <scope>NUCLEOTIDE SEQUENCE [LARGE SCALE GENOMIC DNA]</scope>
</reference>
<dbReference type="Proteomes" id="UP001454036">
    <property type="component" value="Unassembled WGS sequence"/>
</dbReference>
<protein>
    <submittedName>
        <fullName evidence="1">Uncharacterized protein</fullName>
    </submittedName>
</protein>
<accession>A0AAV3PVA1</accession>
<evidence type="ECO:0000313" key="2">
    <source>
        <dbReference type="Proteomes" id="UP001454036"/>
    </source>
</evidence>
<dbReference type="Gene3D" id="3.10.10.10">
    <property type="entry name" value="HIV Type 1 Reverse Transcriptase, subunit A, domain 1"/>
    <property type="match status" value="1"/>
</dbReference>